<evidence type="ECO:0008006" key="2">
    <source>
        <dbReference type="Google" id="ProtNLM"/>
    </source>
</evidence>
<gene>
    <name evidence="1" type="ORF">METZ01_LOCUS478426</name>
</gene>
<protein>
    <recommendedName>
        <fullName evidence="2">SMP-30/Gluconolactonase/LRE-like region domain-containing protein</fullName>
    </recommendedName>
</protein>
<feature type="non-terminal residue" evidence="1">
    <location>
        <position position="226"/>
    </location>
</feature>
<organism evidence="1">
    <name type="scientific">marine metagenome</name>
    <dbReference type="NCBI Taxonomy" id="408172"/>
    <lineage>
        <taxon>unclassified sequences</taxon>
        <taxon>metagenomes</taxon>
        <taxon>ecological metagenomes</taxon>
    </lineage>
</organism>
<dbReference type="EMBL" id="UINC01204716">
    <property type="protein sequence ID" value="SVE25572.1"/>
    <property type="molecule type" value="Genomic_DNA"/>
</dbReference>
<evidence type="ECO:0000313" key="1">
    <source>
        <dbReference type="EMBL" id="SVE25572.1"/>
    </source>
</evidence>
<reference evidence="1" key="1">
    <citation type="submission" date="2018-05" db="EMBL/GenBank/DDBJ databases">
        <authorList>
            <person name="Lanie J.A."/>
            <person name="Ng W.-L."/>
            <person name="Kazmierczak K.M."/>
            <person name="Andrzejewski T.M."/>
            <person name="Davidsen T.M."/>
            <person name="Wayne K.J."/>
            <person name="Tettelin H."/>
            <person name="Glass J.I."/>
            <person name="Rusch D."/>
            <person name="Podicherti R."/>
            <person name="Tsui H.-C.T."/>
            <person name="Winkler M.E."/>
        </authorList>
    </citation>
    <scope>NUCLEOTIDE SEQUENCE</scope>
</reference>
<dbReference type="Gene3D" id="2.130.10.10">
    <property type="entry name" value="YVTN repeat-like/Quinoprotein amine dehydrogenase"/>
    <property type="match status" value="1"/>
</dbReference>
<sequence>MTGCSNSTSSNDVKNTSWVFVANEGEPCWNEFGDDCSLPGNGSIYMIDDNGNTKQINNVGYIVHSLEVYKDKLYVIVNQEHKLLTYIINSNGITLENTIITNNSNPREMTVVEDMIYFTNWDTQDLKIINTNTNQIEEITIPINGRPEDIIYDGTYIWVSIPEINQYDQNQGTQVAMIDPISNIILEYKEVGRGPVSLELFNNEIYISRTYFDETWSPSYGTSKIG</sequence>
<name>A0A383C084_9ZZZZ</name>
<accession>A0A383C084</accession>
<dbReference type="AlphaFoldDB" id="A0A383C084"/>
<proteinExistence type="predicted"/>
<dbReference type="InterPro" id="IPR015943">
    <property type="entry name" value="WD40/YVTN_repeat-like_dom_sf"/>
</dbReference>
<dbReference type="SUPFAM" id="SSF63825">
    <property type="entry name" value="YWTD domain"/>
    <property type="match status" value="1"/>
</dbReference>